<feature type="region of interest" description="A; substrate-binding" evidence="6">
    <location>
        <begin position="1"/>
        <end position="347"/>
    </location>
</feature>
<comment type="subcellular location">
    <subcellularLocation>
        <location evidence="6">Cytoplasm</location>
    </subcellularLocation>
</comment>
<dbReference type="PIRSF" id="PIRSF002583">
    <property type="entry name" value="Hsp90"/>
    <property type="match status" value="1"/>
</dbReference>
<feature type="domain" description="Histidine kinase/HSP90-like ATPase" evidence="7">
    <location>
        <begin position="27"/>
        <end position="184"/>
    </location>
</feature>
<dbReference type="InterPro" id="IPR020575">
    <property type="entry name" value="Hsp90_N"/>
</dbReference>
<keyword evidence="3 6" id="KW-0067">ATP-binding</keyword>
<keyword evidence="4 6" id="KW-0346">Stress response</keyword>
<dbReference type="InterPro" id="IPR019805">
    <property type="entry name" value="Heat_shock_protein_90_CS"/>
</dbReference>
<dbReference type="SUPFAM" id="SSF54211">
    <property type="entry name" value="Ribosomal protein S5 domain 2-like"/>
    <property type="match status" value="1"/>
</dbReference>
<dbReference type="Proteomes" id="UP001529491">
    <property type="component" value="Chromosome"/>
</dbReference>
<comment type="caution">
    <text evidence="6">Lacks conserved residue(s) required for the propagation of feature annotation.</text>
</comment>
<dbReference type="Gene3D" id="1.20.120.790">
    <property type="entry name" value="Heat shock protein 90, C-terminal domain"/>
    <property type="match status" value="1"/>
</dbReference>
<name>A0ABZ0K1R5_9GAMM</name>
<keyword evidence="9" id="KW-1185">Reference proteome</keyword>
<comment type="function">
    <text evidence="6">Molecular chaperone. Has ATPase activity.</text>
</comment>
<dbReference type="Pfam" id="PF00183">
    <property type="entry name" value="HSP90"/>
    <property type="match status" value="1"/>
</dbReference>
<evidence type="ECO:0000259" key="7">
    <source>
        <dbReference type="SMART" id="SM00387"/>
    </source>
</evidence>
<dbReference type="CDD" id="cd16927">
    <property type="entry name" value="HATPase_Hsp90-like"/>
    <property type="match status" value="1"/>
</dbReference>
<evidence type="ECO:0000313" key="9">
    <source>
        <dbReference type="Proteomes" id="UP001529491"/>
    </source>
</evidence>
<feature type="region of interest" description="C" evidence="6">
    <location>
        <begin position="565"/>
        <end position="639"/>
    </location>
</feature>
<dbReference type="InterPro" id="IPR037196">
    <property type="entry name" value="HSP90_C"/>
</dbReference>
<dbReference type="PANTHER" id="PTHR11528">
    <property type="entry name" value="HEAT SHOCK PROTEIN 90 FAMILY MEMBER"/>
    <property type="match status" value="1"/>
</dbReference>
<dbReference type="NCBIfam" id="NF003555">
    <property type="entry name" value="PRK05218.1"/>
    <property type="match status" value="1"/>
</dbReference>
<evidence type="ECO:0000256" key="3">
    <source>
        <dbReference type="ARBA" id="ARBA00022840"/>
    </source>
</evidence>
<sequence>MSKQETHGFQTEVKQLLHLMIHSLYSNKEIFLRELVSNAADAADKLRYEALTNNDLYEGEGELRVRISADKEKGTVTISDNGIGMTRDGVIEHLGTIAKSGTADFFKNMSGDESKDSQLIGQFGVGFYSAFIVADKVTVRTRAAGHSSDEGVLWESAGEGDFTVETITKPSRGTEITLHLREDEKEFADDFRLRSIVTKYSDHISVAVEMYEEGTPAVEATEEGGEAVPATEGSWKPMNKATALWTRNKSDISKDEYHEFYKHISHDYTDPLVWSHNRVEGKQEYTSLLYIPAKAPYDMWNRDRKHGLKLFVQRVFVMDDAEQFMPSYLRFVQGLIDSNDLPLNVSREILQDNKVTTSLRTAVTKRVLGMLEKLAKNDAEKYLSFWTEFGQVLKEGPAEDFANKERIAGLLRFASTHTGEATTNVSLGDYIERMQEGQTKIYYIVADSHEAAANSPHLELLRKKGIEVLLMSERIDEWLINHLTEFDGKQLHSVTRGDLELGELEDAGEKEAQEKLETESEGLVKRVKDSLGEKVSDVKVTTRLTDTPACVVAGEGEMSTQMIKLMQAAGQAVPESKPTFELNPEHPLVARLNDEQDEELFAQWADLLLQQALLSEKGSLADPSAFIKLMNQMLMASVK</sequence>
<dbReference type="PROSITE" id="PS00298">
    <property type="entry name" value="HSP90"/>
    <property type="match status" value="1"/>
</dbReference>
<dbReference type="InterPro" id="IPR036890">
    <property type="entry name" value="HATPase_C_sf"/>
</dbReference>
<dbReference type="PRINTS" id="PR00775">
    <property type="entry name" value="HEATSHOCK90"/>
</dbReference>
<organism evidence="8 9">
    <name type="scientific">Shewanella youngdeokensis</name>
    <dbReference type="NCBI Taxonomy" id="2999068"/>
    <lineage>
        <taxon>Bacteria</taxon>
        <taxon>Pseudomonadati</taxon>
        <taxon>Pseudomonadota</taxon>
        <taxon>Gammaproteobacteria</taxon>
        <taxon>Alteromonadales</taxon>
        <taxon>Shewanellaceae</taxon>
        <taxon>Shewanella</taxon>
    </lineage>
</organism>
<dbReference type="Gene3D" id="3.30.230.80">
    <property type="match status" value="1"/>
</dbReference>
<reference evidence="8 9" key="1">
    <citation type="submission" date="2023-10" db="EMBL/GenBank/DDBJ databases">
        <title>Complete genome sequence of Shewanella sp. DAU334.</title>
        <authorList>
            <person name="Lee Y.-S."/>
            <person name="Jeong H.-R."/>
            <person name="Hwang E.-J."/>
            <person name="Choi Y.-L."/>
            <person name="Kim G.-D."/>
        </authorList>
    </citation>
    <scope>NUCLEOTIDE SEQUENCE [LARGE SCALE GENOMIC DNA]</scope>
    <source>
        <strain evidence="8 9">DAU334</strain>
    </source>
</reference>
<dbReference type="SUPFAM" id="SSF110942">
    <property type="entry name" value="HSP90 C-terminal domain"/>
    <property type="match status" value="1"/>
</dbReference>
<gene>
    <name evidence="6 8" type="primary">htpG</name>
    <name evidence="8" type="ORF">RGE70_06550</name>
</gene>
<evidence type="ECO:0000256" key="1">
    <source>
        <dbReference type="ARBA" id="ARBA00008239"/>
    </source>
</evidence>
<dbReference type="SMART" id="SM00387">
    <property type="entry name" value="HATPase_c"/>
    <property type="match status" value="1"/>
</dbReference>
<protein>
    <recommendedName>
        <fullName evidence="6">Chaperone protein HtpG</fullName>
    </recommendedName>
    <alternativeName>
        <fullName evidence="6">Heat shock protein HtpG</fullName>
    </alternativeName>
    <alternativeName>
        <fullName evidence="6">High temperature protein G</fullName>
    </alternativeName>
</protein>
<dbReference type="InterPro" id="IPR001404">
    <property type="entry name" value="Hsp90_fam"/>
</dbReference>
<evidence type="ECO:0000256" key="4">
    <source>
        <dbReference type="ARBA" id="ARBA00023016"/>
    </source>
</evidence>
<accession>A0ABZ0K1R5</accession>
<comment type="similarity">
    <text evidence="1 6">Belongs to the heat shock protein 90 family.</text>
</comment>
<evidence type="ECO:0000256" key="6">
    <source>
        <dbReference type="HAMAP-Rule" id="MF_00505"/>
    </source>
</evidence>
<evidence type="ECO:0000256" key="2">
    <source>
        <dbReference type="ARBA" id="ARBA00022741"/>
    </source>
</evidence>
<keyword evidence="5 6" id="KW-0143">Chaperone</keyword>
<dbReference type="SUPFAM" id="SSF55874">
    <property type="entry name" value="ATPase domain of HSP90 chaperone/DNA topoisomerase II/histidine kinase"/>
    <property type="match status" value="1"/>
</dbReference>
<dbReference type="Gene3D" id="3.30.565.10">
    <property type="entry name" value="Histidine kinase-like ATPase, C-terminal domain"/>
    <property type="match status" value="1"/>
</dbReference>
<keyword evidence="2 6" id="KW-0547">Nucleotide-binding</keyword>
<dbReference type="HAMAP" id="MF_00505">
    <property type="entry name" value="HSP90"/>
    <property type="match status" value="1"/>
</dbReference>
<dbReference type="EMBL" id="CP136522">
    <property type="protein sequence ID" value="WOT06426.1"/>
    <property type="molecule type" value="Genomic_DNA"/>
</dbReference>
<evidence type="ECO:0000313" key="8">
    <source>
        <dbReference type="EMBL" id="WOT06426.1"/>
    </source>
</evidence>
<dbReference type="RefSeq" id="WP_310470700.1">
    <property type="nucleotide sequence ID" value="NZ_CP136522.1"/>
</dbReference>
<dbReference type="InterPro" id="IPR003594">
    <property type="entry name" value="HATPase_dom"/>
</dbReference>
<keyword evidence="6" id="KW-0963">Cytoplasm</keyword>
<dbReference type="InterPro" id="IPR020568">
    <property type="entry name" value="Ribosomal_Su5_D2-typ_SF"/>
</dbReference>
<evidence type="ECO:0000256" key="5">
    <source>
        <dbReference type="ARBA" id="ARBA00023186"/>
    </source>
</evidence>
<dbReference type="Pfam" id="PF13589">
    <property type="entry name" value="HATPase_c_3"/>
    <property type="match status" value="1"/>
</dbReference>
<dbReference type="Gene3D" id="3.40.50.11260">
    <property type="match status" value="1"/>
</dbReference>
<comment type="subunit">
    <text evidence="6">Homodimer.</text>
</comment>
<proteinExistence type="inferred from homology"/>